<feature type="region of interest" description="Disordered" evidence="1">
    <location>
        <begin position="11"/>
        <end position="30"/>
    </location>
</feature>
<name>A0AA36IQ07_9DINO</name>
<evidence type="ECO:0000256" key="1">
    <source>
        <dbReference type="SAM" id="MobiDB-lite"/>
    </source>
</evidence>
<keyword evidence="3" id="KW-1185">Reference proteome</keyword>
<dbReference type="Proteomes" id="UP001178507">
    <property type="component" value="Unassembled WGS sequence"/>
</dbReference>
<proteinExistence type="predicted"/>
<organism evidence="2 3">
    <name type="scientific">Effrenium voratum</name>
    <dbReference type="NCBI Taxonomy" id="2562239"/>
    <lineage>
        <taxon>Eukaryota</taxon>
        <taxon>Sar</taxon>
        <taxon>Alveolata</taxon>
        <taxon>Dinophyceae</taxon>
        <taxon>Suessiales</taxon>
        <taxon>Symbiodiniaceae</taxon>
        <taxon>Effrenium</taxon>
    </lineage>
</organism>
<dbReference type="AlphaFoldDB" id="A0AA36IQ07"/>
<accession>A0AA36IQ07</accession>
<feature type="compositionally biased region" description="Basic residues" evidence="1">
    <location>
        <begin position="56"/>
        <end position="75"/>
    </location>
</feature>
<evidence type="ECO:0000313" key="3">
    <source>
        <dbReference type="Proteomes" id="UP001178507"/>
    </source>
</evidence>
<evidence type="ECO:0000313" key="2">
    <source>
        <dbReference type="EMBL" id="CAJ1391866.1"/>
    </source>
</evidence>
<sequence>MLALRCPPAFHAPVAPPTRPAPRHVERGREASGQAACLATALLLGASVRTATARAARPKMQKKKKSKPLHFGPKKLRSGYWQEDTEIDDDIDIFDWFNAEDLLDDPPASVSAVQEVATFTELEEGLVPFDAPEYRPPPPKCQLAKGLKNPPFVDQQPGRSFTANIQQQVSDFGQEGSMEDADIVTSVQALRTMLAFVDGTLTEDMRAKGLNTRRGSQAQRVDLFRVGRLPDAPNAISIGTVWSWVPENAAAGSANFNKRSYDVNFQYVVTGNETVDGPPCIREVDDPLHVRILKYTVGGLNMVVQAPVTCTMPTADEDAMPNTNMGVECSTANTRDAGDLWGEFLPTKLAEMKLGNVGMLVRGVVDKGFLIELQEVTQDDLRLDRSTLEAESDALIGKLVGLLKRIKEVSECPGCINRVLYLQYCDGELRVISPWTEDELAELASFRQVSNKEVEELLYGD</sequence>
<reference evidence="2" key="1">
    <citation type="submission" date="2023-08" db="EMBL/GenBank/DDBJ databases">
        <authorList>
            <person name="Chen Y."/>
            <person name="Shah S."/>
            <person name="Dougan E. K."/>
            <person name="Thang M."/>
            <person name="Chan C."/>
        </authorList>
    </citation>
    <scope>NUCLEOTIDE SEQUENCE</scope>
</reference>
<protein>
    <submittedName>
        <fullName evidence="2">Uncharacterized protein</fullName>
    </submittedName>
</protein>
<dbReference type="EMBL" id="CAUJNA010002224">
    <property type="protein sequence ID" value="CAJ1391866.1"/>
    <property type="molecule type" value="Genomic_DNA"/>
</dbReference>
<gene>
    <name evidence="2" type="ORF">EVOR1521_LOCUS17120</name>
</gene>
<feature type="region of interest" description="Disordered" evidence="1">
    <location>
        <begin position="53"/>
        <end position="75"/>
    </location>
</feature>
<comment type="caution">
    <text evidence="2">The sequence shown here is derived from an EMBL/GenBank/DDBJ whole genome shotgun (WGS) entry which is preliminary data.</text>
</comment>